<dbReference type="EMBL" id="JADQTO010000026">
    <property type="protein sequence ID" value="MBG0567296.1"/>
    <property type="molecule type" value="Genomic_DNA"/>
</dbReference>
<dbReference type="AlphaFoldDB" id="A0A931CJ02"/>
<sequence length="260" mass="27514">MTNTDPEDSRAAAQPSPEQKHRRPEEPTPPKPAPEKAPAPEQAPAPVAVPTPPDEPGAHPESRAARSAAEKAQTWSAVVSAVLSVVAIVLSTMAFADQRGRQRKQIAARISIVEGLLPTRVEGQLGAPGIVIRNRAPSPIFKSWLLVEVAGKIGVFYLDAIPPCVVLGLPKEIFTGKPVPDRTVVVALWFTDDEGRGWQRLAGGDLDPFAVPDYRGAATSLPAGRGLPPATAIDTTLNSEPARLARGMVIRDASDCSEAT</sequence>
<evidence type="ECO:0000313" key="3">
    <source>
        <dbReference type="EMBL" id="MBG0567296.1"/>
    </source>
</evidence>
<comment type="caution">
    <text evidence="3">The sequence shown here is derived from an EMBL/GenBank/DDBJ whole genome shotgun (WGS) entry which is preliminary data.</text>
</comment>
<feature type="transmembrane region" description="Helical" evidence="2">
    <location>
        <begin position="75"/>
        <end position="96"/>
    </location>
</feature>
<keyword evidence="4" id="KW-1185">Reference proteome</keyword>
<keyword evidence="2" id="KW-1133">Transmembrane helix</keyword>
<dbReference type="Proteomes" id="UP000598146">
    <property type="component" value="Unassembled WGS sequence"/>
</dbReference>
<feature type="compositionally biased region" description="Pro residues" evidence="1">
    <location>
        <begin position="29"/>
        <end position="55"/>
    </location>
</feature>
<keyword evidence="2" id="KW-0472">Membrane</keyword>
<reference evidence="3" key="1">
    <citation type="submission" date="2020-11" db="EMBL/GenBank/DDBJ databases">
        <title>Isolation and identification of active actinomycetes.</title>
        <authorList>
            <person name="Sun X."/>
        </authorList>
    </citation>
    <scope>NUCLEOTIDE SEQUENCE</scope>
    <source>
        <strain evidence="3">NEAU-A11</strain>
    </source>
</reference>
<name>A0A931CJ02_9ACTN</name>
<gene>
    <name evidence="3" type="ORF">I4J89_38190</name>
</gene>
<keyword evidence="2" id="KW-0812">Transmembrane</keyword>
<evidence type="ECO:0000256" key="1">
    <source>
        <dbReference type="SAM" id="MobiDB-lite"/>
    </source>
</evidence>
<evidence type="ECO:0000313" key="4">
    <source>
        <dbReference type="Proteomes" id="UP000598146"/>
    </source>
</evidence>
<accession>A0A931CJ02</accession>
<protein>
    <submittedName>
        <fullName evidence="3">Uncharacterized protein</fullName>
    </submittedName>
</protein>
<proteinExistence type="predicted"/>
<evidence type="ECO:0000256" key="2">
    <source>
        <dbReference type="SAM" id="Phobius"/>
    </source>
</evidence>
<feature type="region of interest" description="Disordered" evidence="1">
    <location>
        <begin position="1"/>
        <end position="68"/>
    </location>
</feature>
<organism evidence="3 4">
    <name type="scientific">Actinoplanes aureus</name>
    <dbReference type="NCBI Taxonomy" id="2792083"/>
    <lineage>
        <taxon>Bacteria</taxon>
        <taxon>Bacillati</taxon>
        <taxon>Actinomycetota</taxon>
        <taxon>Actinomycetes</taxon>
        <taxon>Micromonosporales</taxon>
        <taxon>Micromonosporaceae</taxon>
        <taxon>Actinoplanes</taxon>
    </lineage>
</organism>